<proteinExistence type="predicted"/>
<evidence type="ECO:0000313" key="2">
    <source>
        <dbReference type="Proteomes" id="UP001054837"/>
    </source>
</evidence>
<protein>
    <submittedName>
        <fullName evidence="1">Uncharacterized protein</fullName>
    </submittedName>
</protein>
<dbReference type="Proteomes" id="UP001054837">
    <property type="component" value="Unassembled WGS sequence"/>
</dbReference>
<evidence type="ECO:0000313" key="1">
    <source>
        <dbReference type="EMBL" id="GIY70773.1"/>
    </source>
</evidence>
<sequence length="135" mass="16279">MASQVNDFTVTWRIENYHLRFHRSNYCLDSVEYLMDTMEQTKWTLRLDRCPSKDEASLCLRRSREDDGPDALSLDYEFSFIQPDGSWTHLERPFRSTFMRNFYSLHVLLPHEKILERKEEKSLSPVVLTVRCRIW</sequence>
<name>A0AAV4VMQ7_9ARAC</name>
<reference evidence="1 2" key="1">
    <citation type="submission" date="2021-06" db="EMBL/GenBank/DDBJ databases">
        <title>Caerostris darwini draft genome.</title>
        <authorList>
            <person name="Kono N."/>
            <person name="Arakawa K."/>
        </authorList>
    </citation>
    <scope>NUCLEOTIDE SEQUENCE [LARGE SCALE GENOMIC DNA]</scope>
</reference>
<keyword evidence="2" id="KW-1185">Reference proteome</keyword>
<gene>
    <name evidence="1" type="ORF">CDAR_73421</name>
</gene>
<accession>A0AAV4VMQ7</accession>
<dbReference type="EMBL" id="BPLQ01013231">
    <property type="protein sequence ID" value="GIY70773.1"/>
    <property type="molecule type" value="Genomic_DNA"/>
</dbReference>
<comment type="caution">
    <text evidence="1">The sequence shown here is derived from an EMBL/GenBank/DDBJ whole genome shotgun (WGS) entry which is preliminary data.</text>
</comment>
<dbReference type="SUPFAM" id="SSF49599">
    <property type="entry name" value="TRAF domain-like"/>
    <property type="match status" value="1"/>
</dbReference>
<dbReference type="AlphaFoldDB" id="A0AAV4VMQ7"/>
<organism evidence="1 2">
    <name type="scientific">Caerostris darwini</name>
    <dbReference type="NCBI Taxonomy" id="1538125"/>
    <lineage>
        <taxon>Eukaryota</taxon>
        <taxon>Metazoa</taxon>
        <taxon>Ecdysozoa</taxon>
        <taxon>Arthropoda</taxon>
        <taxon>Chelicerata</taxon>
        <taxon>Arachnida</taxon>
        <taxon>Araneae</taxon>
        <taxon>Araneomorphae</taxon>
        <taxon>Entelegynae</taxon>
        <taxon>Araneoidea</taxon>
        <taxon>Araneidae</taxon>
        <taxon>Caerostris</taxon>
    </lineage>
</organism>